<dbReference type="InterPro" id="IPR036259">
    <property type="entry name" value="MFS_trans_sf"/>
</dbReference>
<dbReference type="GO" id="GO:0016020">
    <property type="term" value="C:membrane"/>
    <property type="evidence" value="ECO:0007669"/>
    <property type="project" value="UniProtKB-SubCell"/>
</dbReference>
<reference evidence="6" key="1">
    <citation type="submission" date="2017-02" db="UniProtKB">
        <authorList>
            <consortium name="WormBaseParasite"/>
        </authorList>
    </citation>
    <scope>IDENTIFICATION</scope>
</reference>
<feature type="transmembrane region" description="Helical" evidence="5">
    <location>
        <begin position="169"/>
        <end position="193"/>
    </location>
</feature>
<organism evidence="6">
    <name type="scientific">Thelazia callipaeda</name>
    <name type="common">Oriental eyeworm</name>
    <name type="synonym">Parasitic nematode</name>
    <dbReference type="NCBI Taxonomy" id="103827"/>
    <lineage>
        <taxon>Eukaryota</taxon>
        <taxon>Metazoa</taxon>
        <taxon>Ecdysozoa</taxon>
        <taxon>Nematoda</taxon>
        <taxon>Chromadorea</taxon>
        <taxon>Rhabditida</taxon>
        <taxon>Spirurina</taxon>
        <taxon>Spiruromorpha</taxon>
        <taxon>Thelazioidea</taxon>
        <taxon>Thelaziidae</taxon>
        <taxon>Thelazia</taxon>
    </lineage>
</organism>
<evidence type="ECO:0000256" key="1">
    <source>
        <dbReference type="ARBA" id="ARBA00004141"/>
    </source>
</evidence>
<dbReference type="OMA" id="WPKINDY"/>
<sequence>LEKQKKGGKNYYFYHLFSDWNLGSYAVVFATSLFSASFVSYGIAYNMDALAGTVYINVIILGSVRWGINITAASLEYMFQKIGRRLLHLVAVGFIATVMGVTFVIYLFTWPKINDYKAGVILGNEEESFIRVIVMFTRYACLLAAAMCTEVFVLNAVQPSELFPTPIRSTGIAFIQMFNRLGTIVSPLVFIPSKHWPPAPFLLMFITSSADFLLYFLLVPETRGKRLPDHMPGEYPSISEKPAQNAKAEMSDKIASVSGAETGSNNLEKKEKRAYWSIYNVLTVDMITVKNSNELR</sequence>
<dbReference type="PANTHER" id="PTHR24064">
    <property type="entry name" value="SOLUTE CARRIER FAMILY 22 MEMBER"/>
    <property type="match status" value="1"/>
</dbReference>
<feature type="transmembrane region" description="Helical" evidence="5">
    <location>
        <begin position="89"/>
        <end position="109"/>
    </location>
</feature>
<feature type="transmembrane region" description="Helical" evidence="5">
    <location>
        <begin position="199"/>
        <end position="218"/>
    </location>
</feature>
<dbReference type="Gene3D" id="1.20.1250.20">
    <property type="entry name" value="MFS general substrate transporter like domains"/>
    <property type="match status" value="1"/>
</dbReference>
<evidence type="ECO:0000256" key="3">
    <source>
        <dbReference type="ARBA" id="ARBA00022989"/>
    </source>
</evidence>
<evidence type="ECO:0000256" key="5">
    <source>
        <dbReference type="SAM" id="Phobius"/>
    </source>
</evidence>
<evidence type="ECO:0000256" key="4">
    <source>
        <dbReference type="ARBA" id="ARBA00023136"/>
    </source>
</evidence>
<keyword evidence="2 5" id="KW-0812">Transmembrane</keyword>
<feature type="transmembrane region" description="Helical" evidence="5">
    <location>
        <begin position="129"/>
        <end position="157"/>
    </location>
</feature>
<comment type="subcellular location">
    <subcellularLocation>
        <location evidence="1">Membrane</location>
        <topology evidence="1">Multi-pass membrane protein</topology>
    </subcellularLocation>
</comment>
<evidence type="ECO:0000256" key="2">
    <source>
        <dbReference type="ARBA" id="ARBA00022692"/>
    </source>
</evidence>
<dbReference type="SUPFAM" id="SSF103473">
    <property type="entry name" value="MFS general substrate transporter"/>
    <property type="match status" value="1"/>
</dbReference>
<accession>A0A0N5DAE2</accession>
<keyword evidence="3 5" id="KW-1133">Transmembrane helix</keyword>
<dbReference type="AlphaFoldDB" id="A0A0N5DAE2"/>
<keyword evidence="4 5" id="KW-0472">Membrane</keyword>
<protein>
    <submittedName>
        <fullName evidence="6">MFS domain-containing protein</fullName>
    </submittedName>
</protein>
<evidence type="ECO:0000313" key="6">
    <source>
        <dbReference type="WBParaSite" id="TCLT_0001013701-mRNA-1"/>
    </source>
</evidence>
<dbReference type="WBParaSite" id="TCLT_0001013701-mRNA-1">
    <property type="protein sequence ID" value="TCLT_0001013701-mRNA-1"/>
    <property type="gene ID" value="TCLT_0001013701"/>
</dbReference>
<name>A0A0N5DAE2_THECL</name>
<feature type="transmembrane region" description="Helical" evidence="5">
    <location>
        <begin position="20"/>
        <end position="43"/>
    </location>
</feature>
<proteinExistence type="predicted"/>
<feature type="transmembrane region" description="Helical" evidence="5">
    <location>
        <begin position="49"/>
        <end position="68"/>
    </location>
</feature>